<dbReference type="Proteomes" id="UP000075359">
    <property type="component" value="Unassembled WGS sequence"/>
</dbReference>
<comment type="caution">
    <text evidence="1">The sequence shown here is derived from an EMBL/GenBank/DDBJ whole genome shotgun (WGS) entry which is preliminary data.</text>
</comment>
<gene>
    <name evidence="1" type="ORF">AS592_02525</name>
</gene>
<reference evidence="1 2" key="1">
    <citation type="submission" date="2015-11" db="EMBL/GenBank/DDBJ databases">
        <title>Draft genome of Sulfurovum riftiae 1812E, a member of the Epsilonproteobacteria isolated from the tube of the deep-sea hydrothermal vent tubewom Riftia pachyptila.</title>
        <authorList>
            <person name="Vetriani C."/>
            <person name="Giovannelli D."/>
        </authorList>
    </citation>
    <scope>NUCLEOTIDE SEQUENCE [LARGE SCALE GENOMIC DNA]</scope>
    <source>
        <strain evidence="1 2">1812E</strain>
    </source>
</reference>
<dbReference type="AlphaFoldDB" id="A0A151CIG7"/>
<evidence type="ECO:0000313" key="1">
    <source>
        <dbReference type="EMBL" id="KYJ87234.1"/>
    </source>
</evidence>
<proteinExistence type="predicted"/>
<dbReference type="STRING" id="1630136.AS592_02525"/>
<keyword evidence="2" id="KW-1185">Reference proteome</keyword>
<organism evidence="1 2">
    <name type="scientific">Sulfurovum riftiae</name>
    <dbReference type="NCBI Taxonomy" id="1630136"/>
    <lineage>
        <taxon>Bacteria</taxon>
        <taxon>Pseudomonadati</taxon>
        <taxon>Campylobacterota</taxon>
        <taxon>Epsilonproteobacteria</taxon>
        <taxon>Campylobacterales</taxon>
        <taxon>Sulfurovaceae</taxon>
        <taxon>Sulfurovum</taxon>
    </lineage>
</organism>
<accession>A0A151CIG7</accession>
<evidence type="ECO:0000313" key="2">
    <source>
        <dbReference type="Proteomes" id="UP000075359"/>
    </source>
</evidence>
<protein>
    <submittedName>
        <fullName evidence="1">Uncharacterized protein</fullName>
    </submittedName>
</protein>
<sequence length="68" mass="7916">MSESNLKHLERIKENIDKSNELSEKEKSNSMKHIEEWYAEDRAWGTFLNELAEISPKIKTILADLGLI</sequence>
<dbReference type="EMBL" id="LNKT01000002">
    <property type="protein sequence ID" value="KYJ87234.1"/>
    <property type="molecule type" value="Genomic_DNA"/>
</dbReference>
<name>A0A151CIG7_9BACT</name>
<dbReference type="RefSeq" id="WP_067328933.1">
    <property type="nucleotide sequence ID" value="NZ_LNKT01000002.1"/>
</dbReference>
<dbReference type="OrthoDB" id="5373143at2"/>